<dbReference type="Pfam" id="PF08534">
    <property type="entry name" value="Redoxin"/>
    <property type="match status" value="1"/>
</dbReference>
<dbReference type="SUPFAM" id="SSF52833">
    <property type="entry name" value="Thioredoxin-like"/>
    <property type="match status" value="1"/>
</dbReference>
<evidence type="ECO:0000256" key="2">
    <source>
        <dbReference type="ARBA" id="ARBA00022748"/>
    </source>
</evidence>
<evidence type="ECO:0000256" key="3">
    <source>
        <dbReference type="ARBA" id="ARBA00023284"/>
    </source>
</evidence>
<dbReference type="InterPro" id="IPR036249">
    <property type="entry name" value="Thioredoxin-like_sf"/>
</dbReference>
<sequence length="176" mass="18993">MKLLRSLTATIVCSLLFLSVPAVMQAAPKAPAFSAVSVTGKATDTKQLAGKTYIVNFFASWCPPCRAEIPDMVALQNKYSKKGFTFVGIAVNEDAENIRSFITKNNINYPVVMATPELVDSYNRYVQGGLRGIPTSFVVNSSGEITQVISGGRSYAEFEKIILGAMKKSTVAAPKK</sequence>
<dbReference type="HOGENOM" id="CLU_042529_11_2_10"/>
<dbReference type="Gene3D" id="3.40.30.10">
    <property type="entry name" value="Glutaredoxin"/>
    <property type="match status" value="1"/>
</dbReference>
<keyword evidence="4" id="KW-0732">Signal</keyword>
<dbReference type="InterPro" id="IPR050553">
    <property type="entry name" value="Thioredoxin_ResA/DsbE_sf"/>
</dbReference>
<dbReference type="STRING" id="340177.Cag_2013"/>
<dbReference type="KEGG" id="cch:Cag_2013"/>
<keyword evidence="3" id="KW-0676">Redox-active center</keyword>
<keyword evidence="2" id="KW-0201">Cytochrome c-type biogenesis</keyword>
<dbReference type="EMBL" id="CP000108">
    <property type="protein sequence ID" value="ABB29261.1"/>
    <property type="molecule type" value="Genomic_DNA"/>
</dbReference>
<organism evidence="6">
    <name type="scientific">Chlorobium chlorochromatii (strain CaD3)</name>
    <dbReference type="NCBI Taxonomy" id="340177"/>
    <lineage>
        <taxon>Bacteria</taxon>
        <taxon>Pseudomonadati</taxon>
        <taxon>Chlorobiota</taxon>
        <taxon>Chlorobiia</taxon>
        <taxon>Chlorobiales</taxon>
        <taxon>Chlorobiaceae</taxon>
        <taxon>Chlorobium/Pelodictyon group</taxon>
        <taxon>Chlorobium</taxon>
    </lineage>
</organism>
<proteinExistence type="predicted"/>
<gene>
    <name evidence="6" type="ordered locus">Cag_2013</name>
</gene>
<dbReference type="InterPro" id="IPR013740">
    <property type="entry name" value="Redoxin"/>
</dbReference>
<name>Q3AP14_CHLCH</name>
<dbReference type="PROSITE" id="PS00194">
    <property type="entry name" value="THIOREDOXIN_1"/>
    <property type="match status" value="1"/>
</dbReference>
<dbReference type="GO" id="GO:0030313">
    <property type="term" value="C:cell envelope"/>
    <property type="evidence" value="ECO:0007669"/>
    <property type="project" value="UniProtKB-SubCell"/>
</dbReference>
<comment type="subcellular location">
    <subcellularLocation>
        <location evidence="1">Cell envelope</location>
    </subcellularLocation>
</comment>
<accession>Q3AP14</accession>
<dbReference type="InterPro" id="IPR013766">
    <property type="entry name" value="Thioredoxin_domain"/>
</dbReference>
<feature type="signal peptide" evidence="4">
    <location>
        <begin position="1"/>
        <end position="26"/>
    </location>
</feature>
<evidence type="ECO:0000256" key="1">
    <source>
        <dbReference type="ARBA" id="ARBA00004196"/>
    </source>
</evidence>
<dbReference type="AlphaFoldDB" id="Q3AP14"/>
<dbReference type="eggNOG" id="COG0526">
    <property type="taxonomic scope" value="Bacteria"/>
</dbReference>
<dbReference type="InterPro" id="IPR017937">
    <property type="entry name" value="Thioredoxin_CS"/>
</dbReference>
<dbReference type="GO" id="GO:0016491">
    <property type="term" value="F:oxidoreductase activity"/>
    <property type="evidence" value="ECO:0007669"/>
    <property type="project" value="InterPro"/>
</dbReference>
<dbReference type="GO" id="GO:0017004">
    <property type="term" value="P:cytochrome complex assembly"/>
    <property type="evidence" value="ECO:0007669"/>
    <property type="project" value="UniProtKB-KW"/>
</dbReference>
<dbReference type="PANTHER" id="PTHR42852:SF18">
    <property type="entry name" value="CHROMOSOME UNDETERMINED SCAFFOLD_47, WHOLE GENOME SHOTGUN SEQUENCE"/>
    <property type="match status" value="1"/>
</dbReference>
<feature type="chain" id="PRO_5004223819" evidence="4">
    <location>
        <begin position="27"/>
        <end position="176"/>
    </location>
</feature>
<dbReference type="PANTHER" id="PTHR42852">
    <property type="entry name" value="THIOL:DISULFIDE INTERCHANGE PROTEIN DSBE"/>
    <property type="match status" value="1"/>
</dbReference>
<evidence type="ECO:0000313" key="6">
    <source>
        <dbReference type="EMBL" id="ABB29261.1"/>
    </source>
</evidence>
<reference evidence="6" key="1">
    <citation type="submission" date="2005-08" db="EMBL/GenBank/DDBJ databases">
        <title>Complete sequence of Chlorobium chlorochromatii CaD3.</title>
        <authorList>
            <person name="Copeland A."/>
            <person name="Lucas S."/>
            <person name="Lapidus A."/>
            <person name="Barry K."/>
            <person name="Detter J.C."/>
            <person name="Glavina T."/>
            <person name="Hammon N."/>
            <person name="Israni S."/>
            <person name="Pitluck S."/>
            <person name="Bryant D."/>
            <person name="Schmutz J."/>
            <person name="Larimer F."/>
            <person name="Land M."/>
            <person name="Kyrpides N."/>
            <person name="Ivanova N."/>
            <person name="Richardson P."/>
        </authorList>
    </citation>
    <scope>NUCLEOTIDE SEQUENCE [LARGE SCALE GENOMIC DNA]</scope>
    <source>
        <strain evidence="6">CaD3</strain>
    </source>
</reference>
<dbReference type="PROSITE" id="PS51352">
    <property type="entry name" value="THIOREDOXIN_2"/>
    <property type="match status" value="1"/>
</dbReference>
<evidence type="ECO:0000259" key="5">
    <source>
        <dbReference type="PROSITE" id="PS51352"/>
    </source>
</evidence>
<dbReference type="OrthoDB" id="1098640at2"/>
<protein>
    <submittedName>
        <fullName evidence="6">Thiol:disulfide interchange protein, thioredoxin family protein</fullName>
    </submittedName>
</protein>
<dbReference type="CDD" id="cd02966">
    <property type="entry name" value="TlpA_like_family"/>
    <property type="match status" value="1"/>
</dbReference>
<evidence type="ECO:0000256" key="4">
    <source>
        <dbReference type="SAM" id="SignalP"/>
    </source>
</evidence>
<feature type="domain" description="Thioredoxin" evidence="5">
    <location>
        <begin position="24"/>
        <end position="167"/>
    </location>
</feature>